<dbReference type="AlphaFoldDB" id="E1QHI9"/>
<keyword evidence="2 4" id="KW-0732">Signal</keyword>
<evidence type="ECO:0000256" key="1">
    <source>
        <dbReference type="ARBA" id="ARBA00008668"/>
    </source>
</evidence>
<feature type="domain" description="Autotransporter" evidence="5">
    <location>
        <begin position="337"/>
        <end position="613"/>
    </location>
</feature>
<comment type="similarity">
    <text evidence="1">Belongs to the 'GDSL' lipolytic enzyme family.</text>
</comment>
<keyword evidence="7" id="KW-1185">Reference proteome</keyword>
<dbReference type="SMART" id="SM00869">
    <property type="entry name" value="Autotransporter"/>
    <property type="match status" value="1"/>
</dbReference>
<name>E1QHI9_DESB2</name>
<dbReference type="EMBL" id="CP002085">
    <property type="protein sequence ID" value="ADK85032.1"/>
    <property type="molecule type" value="Genomic_DNA"/>
</dbReference>
<feature type="active site" evidence="3">
    <location>
        <position position="282"/>
    </location>
</feature>
<dbReference type="STRING" id="644282.Deba_1664"/>
<evidence type="ECO:0000256" key="4">
    <source>
        <dbReference type="SAM" id="SignalP"/>
    </source>
</evidence>
<dbReference type="InterPro" id="IPR001087">
    <property type="entry name" value="GDSL"/>
</dbReference>
<reference evidence="6 7" key="1">
    <citation type="journal article" date="2010" name="Stand. Genomic Sci.">
        <title>Complete genome sequence of Desulfarculus baarsii type strain (2st14).</title>
        <authorList>
            <person name="Sun H."/>
            <person name="Spring S."/>
            <person name="Lapidus A."/>
            <person name="Davenport K."/>
            <person name="Del Rio T.G."/>
            <person name="Tice H."/>
            <person name="Nolan M."/>
            <person name="Copeland A."/>
            <person name="Cheng J.F."/>
            <person name="Lucas S."/>
            <person name="Tapia R."/>
            <person name="Goodwin L."/>
            <person name="Pitluck S."/>
            <person name="Ivanova N."/>
            <person name="Pagani I."/>
            <person name="Mavromatis K."/>
            <person name="Ovchinnikova G."/>
            <person name="Pati A."/>
            <person name="Chen A."/>
            <person name="Palaniappan K."/>
            <person name="Hauser L."/>
            <person name="Chang Y.J."/>
            <person name="Jeffries C.D."/>
            <person name="Detter J.C."/>
            <person name="Han C."/>
            <person name="Rohde M."/>
            <person name="Brambilla E."/>
            <person name="Goker M."/>
            <person name="Woyke T."/>
            <person name="Bristow J."/>
            <person name="Eisen J.A."/>
            <person name="Markowitz V."/>
            <person name="Hugenholtz P."/>
            <person name="Kyrpides N.C."/>
            <person name="Klenk H.P."/>
            <person name="Land M."/>
        </authorList>
    </citation>
    <scope>NUCLEOTIDE SEQUENCE [LARGE SCALE GENOMIC DNA]</scope>
    <source>
        <strain evidence="7">ATCC 33931 / DSM 2075 / LMG 7858 / VKM B-1802 / 2st14</strain>
    </source>
</reference>
<sequence length="613" mass="64114">MSKRFALAIVLLAFIALCTSGAAGAAGFSQFVGLGDSTLDTGYLRYHTSGDAELDSAIADAVALGANGGWAGNGVMNTTILAGKFGLDAATIGDGGTNYAVGGAYTTMARLGLVPSTQQVANYLASVGGVANPSALYIVSSGNNDLIYASQNVVSPNFLHEQAIAWAAAVARLQAAGARVILAPNSYYCCTLAGLGGVIPSDKAAAYAQATLYGVDIWRSMTAAGVRYIPADQKSLIEYVIKNPTLFGFTATSVLSSSAPASVPAVLAILTPLQQQTFLFIDGHHLTTAGQTIVADYNYNLLAAPSQISLITEGAVQGGLARTATIQRQIDLSWRHRGPGGVNVWTSVGAYRQKIKNASGFPTASGVPFSGSAGVDYQTTRGLIMGAALTAGSQRQDFSTGGHFDQTDGALSLYAAYKIGWLWGNAVASYGQFSDKITRQAPLGILIDHNDSDTDGHSQALALRAGGDIKIGPFTTGPVAGVVMQKVWLDSFRETGGTGVTALWFDSITRDSLVSQLGWRLSLELGDWQPFAEANWSHEWAERDRSVTAALTTVEAPSYSMAAVPVASDWATMLLGASYRLNSRVMLQGSASAVAFNHEVTSYGGELSVNFNF</sequence>
<organism evidence="6 7">
    <name type="scientific">Desulfarculus baarsii (strain ATCC 33931 / DSM 2075 / LMG 7858 / VKM B-1802 / 2st14)</name>
    <dbReference type="NCBI Taxonomy" id="644282"/>
    <lineage>
        <taxon>Bacteria</taxon>
        <taxon>Pseudomonadati</taxon>
        <taxon>Thermodesulfobacteriota</taxon>
        <taxon>Desulfarculia</taxon>
        <taxon>Desulfarculales</taxon>
        <taxon>Desulfarculaceae</taxon>
        <taxon>Desulfarculus</taxon>
    </lineage>
</organism>
<protein>
    <submittedName>
        <fullName evidence="6">Outer membrane autotransporter barrel domain protein</fullName>
    </submittedName>
</protein>
<evidence type="ECO:0000256" key="3">
    <source>
        <dbReference type="PIRSR" id="PIRSR037375-1"/>
    </source>
</evidence>
<dbReference type="GO" id="GO:0016788">
    <property type="term" value="F:hydrolase activity, acting on ester bonds"/>
    <property type="evidence" value="ECO:0007669"/>
    <property type="project" value="InterPro"/>
</dbReference>
<evidence type="ECO:0000313" key="7">
    <source>
        <dbReference type="Proteomes" id="UP000009047"/>
    </source>
</evidence>
<dbReference type="GO" id="GO:0019867">
    <property type="term" value="C:outer membrane"/>
    <property type="evidence" value="ECO:0007669"/>
    <property type="project" value="InterPro"/>
</dbReference>
<dbReference type="Proteomes" id="UP000009047">
    <property type="component" value="Chromosome"/>
</dbReference>
<feature type="signal peptide" evidence="4">
    <location>
        <begin position="1"/>
        <end position="25"/>
    </location>
</feature>
<evidence type="ECO:0000313" key="6">
    <source>
        <dbReference type="EMBL" id="ADK85032.1"/>
    </source>
</evidence>
<dbReference type="Pfam" id="PF00657">
    <property type="entry name" value="Lipase_GDSL"/>
    <property type="match status" value="1"/>
</dbReference>
<evidence type="ECO:0000259" key="5">
    <source>
        <dbReference type="PROSITE" id="PS51208"/>
    </source>
</evidence>
<evidence type="ECO:0000256" key="2">
    <source>
        <dbReference type="ARBA" id="ARBA00022729"/>
    </source>
</evidence>
<dbReference type="Gene3D" id="2.40.128.130">
    <property type="entry name" value="Autotransporter beta-domain"/>
    <property type="match status" value="1"/>
</dbReference>
<feature type="chain" id="PRO_5003150099" evidence="4">
    <location>
        <begin position="26"/>
        <end position="613"/>
    </location>
</feature>
<proteinExistence type="inferred from homology"/>
<dbReference type="RefSeq" id="WP_013258485.1">
    <property type="nucleotide sequence ID" value="NC_014365.1"/>
</dbReference>
<dbReference type="InterPro" id="IPR005546">
    <property type="entry name" value="Autotransporte_beta"/>
</dbReference>
<feature type="active site" description="Nucleophile" evidence="3">
    <location>
        <position position="37"/>
    </location>
</feature>
<dbReference type="PIRSF" id="PIRSF037375">
    <property type="entry name" value="Autotrns_EstA"/>
    <property type="match status" value="1"/>
</dbReference>
<dbReference type="InterPro" id="IPR036709">
    <property type="entry name" value="Autotransporte_beta_dom_sf"/>
</dbReference>
<dbReference type="SUPFAM" id="SSF52266">
    <property type="entry name" value="SGNH hydrolase"/>
    <property type="match status" value="1"/>
</dbReference>
<dbReference type="SUPFAM" id="SSF103515">
    <property type="entry name" value="Autotransporter"/>
    <property type="match status" value="1"/>
</dbReference>
<dbReference type="eggNOG" id="COG3240">
    <property type="taxonomic scope" value="Bacteria"/>
</dbReference>
<dbReference type="Gene3D" id="3.40.50.1110">
    <property type="entry name" value="SGNH hydrolase"/>
    <property type="match status" value="1"/>
</dbReference>
<feature type="active site" evidence="3">
    <location>
        <position position="285"/>
    </location>
</feature>
<accession>E1QHI9</accession>
<dbReference type="OrthoDB" id="5292073at2"/>
<dbReference type="eggNOG" id="COG5571">
    <property type="taxonomic scope" value="Bacteria"/>
</dbReference>
<dbReference type="HOGENOM" id="CLU_432601_0_0_7"/>
<dbReference type="PROSITE" id="PS51208">
    <property type="entry name" value="AUTOTRANSPORTER"/>
    <property type="match status" value="1"/>
</dbReference>
<dbReference type="InterPro" id="IPR006315">
    <property type="entry name" value="OM_autotransptr_brl_dom"/>
</dbReference>
<dbReference type="Pfam" id="PF03797">
    <property type="entry name" value="Autotransporter"/>
    <property type="match status" value="1"/>
</dbReference>
<dbReference type="InterPro" id="IPR017186">
    <property type="entry name" value="Lipase_autotranspt_EstA"/>
</dbReference>
<dbReference type="NCBIfam" id="TIGR01414">
    <property type="entry name" value="autotrans_barl"/>
    <property type="match status" value="1"/>
</dbReference>
<dbReference type="InterPro" id="IPR036514">
    <property type="entry name" value="SGNH_hydro_sf"/>
</dbReference>
<dbReference type="KEGG" id="dbr:Deba_1664"/>
<gene>
    <name evidence="6" type="ordered locus">Deba_1664</name>
</gene>